<evidence type="ECO:0000313" key="2">
    <source>
        <dbReference type="Proteomes" id="UP000198211"/>
    </source>
</evidence>
<evidence type="ECO:0000313" key="1">
    <source>
        <dbReference type="EMBL" id="OWZ10460.1"/>
    </source>
</evidence>
<dbReference type="AlphaFoldDB" id="A0A225W0S3"/>
<accession>A0A225W0S3</accession>
<dbReference type="Proteomes" id="UP000198211">
    <property type="component" value="Unassembled WGS sequence"/>
</dbReference>
<proteinExistence type="predicted"/>
<keyword evidence="2" id="KW-1185">Reference proteome</keyword>
<organism evidence="1 2">
    <name type="scientific">Phytophthora megakarya</name>
    <dbReference type="NCBI Taxonomy" id="4795"/>
    <lineage>
        <taxon>Eukaryota</taxon>
        <taxon>Sar</taxon>
        <taxon>Stramenopiles</taxon>
        <taxon>Oomycota</taxon>
        <taxon>Peronosporomycetes</taxon>
        <taxon>Peronosporales</taxon>
        <taxon>Peronosporaceae</taxon>
        <taxon>Phytophthora</taxon>
    </lineage>
</organism>
<name>A0A225W0S3_9STRA</name>
<sequence>MIDKSLMITKAYVCYHCHSSEGPRIHSSLFAMVPKKDKPIQLDATSFMICRHRLADKFDSNAQFIHDLRRRYPGYAIYSMIAGITDVFRHVPGHADHASAFEGNLPRSSHGILSGMSVFVWTSSPGFFTVFGKDVRHCQRTGASQLLGCLRRFWIFQWVDAIVLIEVDIDDRRPNAGKRLRGDAKLVFGSEDWHEGKFTTRSC</sequence>
<dbReference type="OrthoDB" id="125206at2759"/>
<protein>
    <submittedName>
        <fullName evidence="1">Uncharacterized protein</fullName>
    </submittedName>
</protein>
<reference evidence="2" key="1">
    <citation type="submission" date="2017-03" db="EMBL/GenBank/DDBJ databases">
        <title>Phytopthora megakarya and P. palmivora, two closely related causual agents of cacao black pod achieved similar genome size and gene model numbers by different mechanisms.</title>
        <authorList>
            <person name="Ali S."/>
            <person name="Shao J."/>
            <person name="Larry D.J."/>
            <person name="Kronmiller B."/>
            <person name="Shen D."/>
            <person name="Strem M.D."/>
            <person name="Melnick R.L."/>
            <person name="Guiltinan M.J."/>
            <person name="Tyler B.M."/>
            <person name="Meinhardt L.W."/>
            <person name="Bailey B.A."/>
        </authorList>
    </citation>
    <scope>NUCLEOTIDE SEQUENCE [LARGE SCALE GENOMIC DNA]</scope>
    <source>
        <strain evidence="2">zdho120</strain>
    </source>
</reference>
<gene>
    <name evidence="1" type="ORF">PHMEG_00016688</name>
</gene>
<comment type="caution">
    <text evidence="1">The sequence shown here is derived from an EMBL/GenBank/DDBJ whole genome shotgun (WGS) entry which is preliminary data.</text>
</comment>
<dbReference type="EMBL" id="NBNE01002437">
    <property type="protein sequence ID" value="OWZ10460.1"/>
    <property type="molecule type" value="Genomic_DNA"/>
</dbReference>